<protein>
    <recommendedName>
        <fullName evidence="4">nitric oxide dioxygenase</fullName>
        <ecNumber evidence="4">1.14.12.17</ecNumber>
    </recommendedName>
</protein>
<dbReference type="InterPro" id="IPR012292">
    <property type="entry name" value="Globin/Proto"/>
</dbReference>
<feature type="domain" description="FAD-binding FR-type" evidence="16">
    <location>
        <begin position="147"/>
        <end position="262"/>
    </location>
</feature>
<dbReference type="InterPro" id="IPR017938">
    <property type="entry name" value="Riboflavin_synthase-like_b-brl"/>
</dbReference>
<dbReference type="InterPro" id="IPR008333">
    <property type="entry name" value="Cbr1-like_FAD-bd_dom"/>
</dbReference>
<keyword evidence="5" id="KW-0216">Detoxification</keyword>
<comment type="catalytic activity">
    <reaction evidence="13">
        <text>2 nitric oxide + NADH + 2 O2 = 2 nitrate + NAD(+) + H(+)</text>
        <dbReference type="Rhea" id="RHEA:19469"/>
        <dbReference type="ChEBI" id="CHEBI:15378"/>
        <dbReference type="ChEBI" id="CHEBI:15379"/>
        <dbReference type="ChEBI" id="CHEBI:16480"/>
        <dbReference type="ChEBI" id="CHEBI:17632"/>
        <dbReference type="ChEBI" id="CHEBI:57540"/>
        <dbReference type="ChEBI" id="CHEBI:57945"/>
        <dbReference type="EC" id="1.14.12.17"/>
    </reaction>
</comment>
<dbReference type="InterPro" id="IPR001433">
    <property type="entry name" value="OxRdtase_FAD/NAD-bd"/>
</dbReference>
<evidence type="ECO:0000256" key="4">
    <source>
        <dbReference type="ARBA" id="ARBA00012229"/>
    </source>
</evidence>
<evidence type="ECO:0000256" key="9">
    <source>
        <dbReference type="ARBA" id="ARBA00022827"/>
    </source>
</evidence>
<dbReference type="Proteomes" id="UP000422736">
    <property type="component" value="Chromosome 3"/>
</dbReference>
<dbReference type="PANTHER" id="PTHR43396:SF3">
    <property type="entry name" value="FLAVOHEMOPROTEIN"/>
    <property type="match status" value="1"/>
</dbReference>
<dbReference type="SUPFAM" id="SSF52343">
    <property type="entry name" value="Ferredoxin reductase-like, C-terminal NADP-linked domain"/>
    <property type="match status" value="1"/>
</dbReference>
<dbReference type="PANTHER" id="PTHR43396">
    <property type="entry name" value="FLAVOHEMOPROTEIN"/>
    <property type="match status" value="1"/>
</dbReference>
<feature type="domain" description="Globin" evidence="15">
    <location>
        <begin position="1"/>
        <end position="138"/>
    </location>
</feature>
<sequence length="395" mass="43874">MLSVKTKNIVKATVPALEQNGVTITKTFYKNMLGEHPELLNTFNKVNQQKGKQPAALAMTVLAAAKNIDDLSVLMPAVNQIGHKHRALQVQPAQYDIVGKYLLLAIKEVLGNAATPDIMTAWAEAYKVIADIFISVEKQMYKEAQWDSWKPFTVTKKTPVAKDIVEFCVEPVEGSGIELSKLKIIPGQYLTVKTHPTTHDNKYDALRHYSICSDSTDGGLKFSVKYEHGNIQDGLVSEYLHKYIKVGDTIELSAPAGDFELNQELIKQEEVPLVLVSAGVGATPLVAMLEFQLEHNPKRPVLWIQSSLNEESQAFKDHVNSLLGKFDNAKAELVYTSTMPRIDGAYLEKHIASPSDVYICGSIEFMSSLMDALKQLGHEDKMIHYEPFGPKMSLA</sequence>
<keyword evidence="9" id="KW-0274">FAD</keyword>
<dbReference type="InterPro" id="IPR009050">
    <property type="entry name" value="Globin-like_sf"/>
</dbReference>
<keyword evidence="12" id="KW-0520">NAD</keyword>
<evidence type="ECO:0000256" key="6">
    <source>
        <dbReference type="ARBA" id="ARBA00022617"/>
    </source>
</evidence>
<evidence type="ECO:0000256" key="7">
    <source>
        <dbReference type="ARBA" id="ARBA00022630"/>
    </source>
</evidence>
<dbReference type="CDD" id="cd14777">
    <property type="entry name" value="Yhb1-globin-like"/>
    <property type="match status" value="1"/>
</dbReference>
<comment type="cofactor">
    <cofactor evidence="2">
        <name>FAD</name>
        <dbReference type="ChEBI" id="CHEBI:57692"/>
    </cofactor>
</comment>
<organism evidence="17 18">
    <name type="scientific">Kluyveromyces marxianus</name>
    <name type="common">Yeast</name>
    <name type="synonym">Candida kefyr</name>
    <dbReference type="NCBI Taxonomy" id="4911"/>
    <lineage>
        <taxon>Eukaryota</taxon>
        <taxon>Fungi</taxon>
        <taxon>Dikarya</taxon>
        <taxon>Ascomycota</taxon>
        <taxon>Saccharomycotina</taxon>
        <taxon>Saccharomycetes</taxon>
        <taxon>Saccharomycetales</taxon>
        <taxon>Saccharomycetaceae</taxon>
        <taxon>Kluyveromyces</taxon>
    </lineage>
</organism>
<evidence type="ECO:0000256" key="13">
    <source>
        <dbReference type="ARBA" id="ARBA00048649"/>
    </source>
</evidence>
<dbReference type="InterPro" id="IPR000971">
    <property type="entry name" value="Globin"/>
</dbReference>
<evidence type="ECO:0000313" key="17">
    <source>
        <dbReference type="EMBL" id="QGN15040.1"/>
    </source>
</evidence>
<comment type="cofactor">
    <cofactor evidence="1">
        <name>heme b</name>
        <dbReference type="ChEBI" id="CHEBI:60344"/>
    </cofactor>
</comment>
<evidence type="ECO:0000256" key="8">
    <source>
        <dbReference type="ARBA" id="ARBA00022723"/>
    </source>
</evidence>
<comment type="similarity">
    <text evidence="3">In the C-terminal section; belongs to the flavoprotein pyridine nucleotide cytochrome reductase family.</text>
</comment>
<dbReference type="SUPFAM" id="SSF63380">
    <property type="entry name" value="Riboflavin synthase domain-like"/>
    <property type="match status" value="1"/>
</dbReference>
<evidence type="ECO:0000256" key="12">
    <source>
        <dbReference type="ARBA" id="ARBA00023027"/>
    </source>
</evidence>
<reference evidence="17 18" key="1">
    <citation type="submission" date="2016-03" db="EMBL/GenBank/DDBJ databases">
        <title>How can Kluyveromyces marxianus grow so fast - potential evolutionary course in Saccharomyces Complex revealed by comparative genomics.</title>
        <authorList>
            <person name="Mo W."/>
            <person name="Lu W."/>
            <person name="Yang X."/>
            <person name="Qi J."/>
            <person name="Lv H."/>
        </authorList>
    </citation>
    <scope>NUCLEOTIDE SEQUENCE [LARGE SCALE GENOMIC DNA]</scope>
    <source>
        <strain evidence="17 18">FIM1</strain>
    </source>
</reference>
<keyword evidence="10" id="KW-0521">NADP</keyword>
<keyword evidence="6" id="KW-0349">Heme</keyword>
<evidence type="ECO:0000256" key="1">
    <source>
        <dbReference type="ARBA" id="ARBA00001970"/>
    </source>
</evidence>
<keyword evidence="7" id="KW-0285">Flavoprotein</keyword>
<dbReference type="InterPro" id="IPR017927">
    <property type="entry name" value="FAD-bd_FR_type"/>
</dbReference>
<accession>A0ABX6EU37</accession>
<comment type="catalytic activity">
    <reaction evidence="14">
        <text>2 nitric oxide + NADPH + 2 O2 = 2 nitrate + NADP(+) + H(+)</text>
        <dbReference type="Rhea" id="RHEA:19465"/>
        <dbReference type="ChEBI" id="CHEBI:15378"/>
        <dbReference type="ChEBI" id="CHEBI:15379"/>
        <dbReference type="ChEBI" id="CHEBI:16480"/>
        <dbReference type="ChEBI" id="CHEBI:17632"/>
        <dbReference type="ChEBI" id="CHEBI:57783"/>
        <dbReference type="ChEBI" id="CHEBI:58349"/>
        <dbReference type="EC" id="1.14.12.17"/>
    </reaction>
</comment>
<evidence type="ECO:0000256" key="3">
    <source>
        <dbReference type="ARBA" id="ARBA00006401"/>
    </source>
</evidence>
<dbReference type="Gene3D" id="3.40.50.80">
    <property type="entry name" value="Nucleotide-binding domain of ferredoxin-NADP reductase (FNR) module"/>
    <property type="match status" value="1"/>
</dbReference>
<dbReference type="Pfam" id="PF00042">
    <property type="entry name" value="Globin"/>
    <property type="match status" value="1"/>
</dbReference>
<keyword evidence="11" id="KW-0408">Iron</keyword>
<evidence type="ECO:0000259" key="15">
    <source>
        <dbReference type="PROSITE" id="PS01033"/>
    </source>
</evidence>
<evidence type="ECO:0000256" key="2">
    <source>
        <dbReference type="ARBA" id="ARBA00001974"/>
    </source>
</evidence>
<evidence type="ECO:0000256" key="10">
    <source>
        <dbReference type="ARBA" id="ARBA00022857"/>
    </source>
</evidence>
<dbReference type="InterPro" id="IPR039261">
    <property type="entry name" value="FNR_nucleotide-bd"/>
</dbReference>
<dbReference type="Gene3D" id="2.40.30.10">
    <property type="entry name" value="Translation factors"/>
    <property type="match status" value="1"/>
</dbReference>
<gene>
    <name evidence="17" type="primary">YHB1</name>
    <name evidence="17" type="ORF">FIM1_1724</name>
</gene>
<name>A0ABX6EU37_KLUMA</name>
<dbReference type="PROSITE" id="PS01033">
    <property type="entry name" value="GLOBIN"/>
    <property type="match status" value="1"/>
</dbReference>
<evidence type="ECO:0000256" key="14">
    <source>
        <dbReference type="ARBA" id="ARBA00049433"/>
    </source>
</evidence>
<dbReference type="SUPFAM" id="SSF46458">
    <property type="entry name" value="Globin-like"/>
    <property type="match status" value="1"/>
</dbReference>
<dbReference type="PROSITE" id="PS51384">
    <property type="entry name" value="FAD_FR"/>
    <property type="match status" value="1"/>
</dbReference>
<dbReference type="Gene3D" id="1.10.490.10">
    <property type="entry name" value="Globins"/>
    <property type="match status" value="1"/>
</dbReference>
<dbReference type="EC" id="1.14.12.17" evidence="4"/>
<dbReference type="Pfam" id="PF00970">
    <property type="entry name" value="FAD_binding_6"/>
    <property type="match status" value="1"/>
</dbReference>
<keyword evidence="8" id="KW-0479">Metal-binding</keyword>
<evidence type="ECO:0000256" key="11">
    <source>
        <dbReference type="ARBA" id="ARBA00023004"/>
    </source>
</evidence>
<dbReference type="EMBL" id="CP015056">
    <property type="protein sequence ID" value="QGN15040.1"/>
    <property type="molecule type" value="Genomic_DNA"/>
</dbReference>
<evidence type="ECO:0000313" key="18">
    <source>
        <dbReference type="Proteomes" id="UP000422736"/>
    </source>
</evidence>
<dbReference type="CDD" id="cd06184">
    <property type="entry name" value="flavohem_like_fad_nad_binding"/>
    <property type="match status" value="1"/>
</dbReference>
<evidence type="ECO:0000256" key="5">
    <source>
        <dbReference type="ARBA" id="ARBA00022575"/>
    </source>
</evidence>
<evidence type="ECO:0000259" key="16">
    <source>
        <dbReference type="PROSITE" id="PS51384"/>
    </source>
</evidence>
<keyword evidence="18" id="KW-1185">Reference proteome</keyword>
<dbReference type="Pfam" id="PF00175">
    <property type="entry name" value="NAD_binding_1"/>
    <property type="match status" value="1"/>
</dbReference>
<proteinExistence type="inferred from homology"/>